<name>A0ABV8Z1S3_9ACTN</name>
<organism evidence="1 2">
    <name type="scientific">Streptomyces xiangluensis</name>
    <dbReference type="NCBI Taxonomy" id="2665720"/>
    <lineage>
        <taxon>Bacteria</taxon>
        <taxon>Bacillati</taxon>
        <taxon>Actinomycetota</taxon>
        <taxon>Actinomycetes</taxon>
        <taxon>Kitasatosporales</taxon>
        <taxon>Streptomycetaceae</taxon>
        <taxon>Streptomyces</taxon>
    </lineage>
</organism>
<evidence type="ECO:0000313" key="2">
    <source>
        <dbReference type="Proteomes" id="UP001596012"/>
    </source>
</evidence>
<proteinExistence type="predicted"/>
<dbReference type="Proteomes" id="UP001596012">
    <property type="component" value="Unassembled WGS sequence"/>
</dbReference>
<evidence type="ECO:0000313" key="1">
    <source>
        <dbReference type="EMBL" id="MFC4470837.1"/>
    </source>
</evidence>
<protein>
    <recommendedName>
        <fullName evidence="3">Ribbon-helix-helix protein, copG family</fullName>
    </recommendedName>
</protein>
<dbReference type="SUPFAM" id="SSF47598">
    <property type="entry name" value="Ribbon-helix-helix"/>
    <property type="match status" value="1"/>
</dbReference>
<keyword evidence="2" id="KW-1185">Reference proteome</keyword>
<comment type="caution">
    <text evidence="1">The sequence shown here is derived from an EMBL/GenBank/DDBJ whole genome shotgun (WGS) entry which is preliminary data.</text>
</comment>
<sequence length="66" mass="7533">MKELTLRLDSPLRQALDDLADAQGRRPEELAEEAVRGYLHAEGRLVRSLAERIAKEHAELLRRLGE</sequence>
<dbReference type="EMBL" id="JBHSFG010000087">
    <property type="protein sequence ID" value="MFC4470837.1"/>
    <property type="molecule type" value="Genomic_DNA"/>
</dbReference>
<accession>A0ABV8Z1S3</accession>
<evidence type="ECO:0008006" key="3">
    <source>
        <dbReference type="Google" id="ProtNLM"/>
    </source>
</evidence>
<dbReference type="RefSeq" id="WP_386352178.1">
    <property type="nucleotide sequence ID" value="NZ_JBHSFG010000087.1"/>
</dbReference>
<dbReference type="InterPro" id="IPR010985">
    <property type="entry name" value="Ribbon_hlx_hlx"/>
</dbReference>
<reference evidence="2" key="1">
    <citation type="journal article" date="2019" name="Int. J. Syst. Evol. Microbiol.">
        <title>The Global Catalogue of Microorganisms (GCM) 10K type strain sequencing project: providing services to taxonomists for standard genome sequencing and annotation.</title>
        <authorList>
            <consortium name="The Broad Institute Genomics Platform"/>
            <consortium name="The Broad Institute Genome Sequencing Center for Infectious Disease"/>
            <person name="Wu L."/>
            <person name="Ma J."/>
        </authorList>
    </citation>
    <scope>NUCLEOTIDE SEQUENCE [LARGE SCALE GENOMIC DNA]</scope>
    <source>
        <strain evidence="2">DT43</strain>
    </source>
</reference>
<gene>
    <name evidence="1" type="ORF">ACFPH6_41165</name>
</gene>